<protein>
    <recommendedName>
        <fullName evidence="2">Double-stranded DNA-binding protein</fullName>
    </recommendedName>
</protein>
<sequence length="90" mass="10183">MAVNTLFGNFSNEQILALKGAIDEMVVVLHKNDAIKTEMKDIVDATYDSLNIPKKILKKMAKVQYKQSFQEEVAESKEFEALFEGITEVN</sequence>
<gene>
    <name evidence="1" type="ORF">UFOVP250_171</name>
</gene>
<accession>A0A6J5LFG1</accession>
<reference evidence="1" key="1">
    <citation type="submission" date="2020-04" db="EMBL/GenBank/DDBJ databases">
        <authorList>
            <person name="Chiriac C."/>
            <person name="Salcher M."/>
            <person name="Ghai R."/>
            <person name="Kavagutti S V."/>
        </authorList>
    </citation>
    <scope>NUCLEOTIDE SEQUENCE</scope>
</reference>
<organism evidence="1">
    <name type="scientific">uncultured Caudovirales phage</name>
    <dbReference type="NCBI Taxonomy" id="2100421"/>
    <lineage>
        <taxon>Viruses</taxon>
        <taxon>Duplodnaviria</taxon>
        <taxon>Heunggongvirae</taxon>
        <taxon>Uroviricota</taxon>
        <taxon>Caudoviricetes</taxon>
        <taxon>Peduoviridae</taxon>
        <taxon>Maltschvirus</taxon>
        <taxon>Maltschvirus maltsch</taxon>
    </lineage>
</organism>
<evidence type="ECO:0000313" key="1">
    <source>
        <dbReference type="EMBL" id="CAB4133418.1"/>
    </source>
</evidence>
<proteinExistence type="predicted"/>
<dbReference type="EMBL" id="LR796270">
    <property type="protein sequence ID" value="CAB4133418.1"/>
    <property type="molecule type" value="Genomic_DNA"/>
</dbReference>
<name>A0A6J5LFG1_9CAUD</name>
<evidence type="ECO:0008006" key="2">
    <source>
        <dbReference type="Google" id="ProtNLM"/>
    </source>
</evidence>